<dbReference type="SUPFAM" id="SSF56436">
    <property type="entry name" value="C-type lectin-like"/>
    <property type="match status" value="1"/>
</dbReference>
<keyword evidence="4" id="KW-1185">Reference proteome</keyword>
<evidence type="ECO:0000256" key="1">
    <source>
        <dbReference type="ARBA" id="ARBA00023157"/>
    </source>
</evidence>
<dbReference type="Pfam" id="PF00059">
    <property type="entry name" value="Lectin_C"/>
    <property type="match status" value="1"/>
</dbReference>
<evidence type="ECO:0000259" key="2">
    <source>
        <dbReference type="PROSITE" id="PS50041"/>
    </source>
</evidence>
<gene>
    <name evidence="3" type="ORF">MEDL_28922</name>
</gene>
<evidence type="ECO:0000313" key="4">
    <source>
        <dbReference type="Proteomes" id="UP000683360"/>
    </source>
</evidence>
<keyword evidence="1" id="KW-1015">Disulfide bond</keyword>
<proteinExistence type="predicted"/>
<dbReference type="AlphaFoldDB" id="A0A8S3SDM1"/>
<dbReference type="InterPro" id="IPR001304">
    <property type="entry name" value="C-type_lectin-like"/>
</dbReference>
<sequence>MLPRTCVTCLCEKRPAMTFMERYTIYLTKLDNYRFHEGTVPCTANIEQERCFTKKTSLTVIFSSMAPKPETSSFSVRFYTHRTNTVDDNACSYGWEVFGSHCYYFGRDQKNWTGAKEFCEKSDSNLARIETPEENEWLYNHREKEDMWTGGIRSFYDDFIWYDNREDMLYTNWNFMEPSNSYDNEDCMLLLITNSGRWNDRKCSTEAEFICEKNWTLETTQCFDSWSSQTRTWSCGFRYMRCKAIYVASMKMEVSRRRKILAHRELTEDQKKYVQDLQRFLEFDSDYEELWLKTSVVEKKLSVLRNKLEPISFLSQPAKQTRFQVSEGMFTSLLISLGQACCLTSSLCLHKQTRTSWNNLRGVAVKSQPECRFFNSRTFGNCAMLKPKAIVSVVEVKNGKRFGYTGLKHQGRESFS</sequence>
<name>A0A8S3SDM1_MYTED</name>
<dbReference type="Proteomes" id="UP000683360">
    <property type="component" value="Unassembled WGS sequence"/>
</dbReference>
<dbReference type="PROSITE" id="PS00615">
    <property type="entry name" value="C_TYPE_LECTIN_1"/>
    <property type="match status" value="1"/>
</dbReference>
<dbReference type="InterPro" id="IPR018378">
    <property type="entry name" value="C-type_lectin_CS"/>
</dbReference>
<protein>
    <submittedName>
        <fullName evidence="3">NCAN</fullName>
    </submittedName>
</protein>
<dbReference type="InterPro" id="IPR050111">
    <property type="entry name" value="C-type_lectin/snaclec_domain"/>
</dbReference>
<comment type="caution">
    <text evidence="3">The sequence shown here is derived from an EMBL/GenBank/DDBJ whole genome shotgun (WGS) entry which is preliminary data.</text>
</comment>
<dbReference type="PANTHER" id="PTHR22803">
    <property type="entry name" value="MANNOSE, PHOSPHOLIPASE, LECTIN RECEPTOR RELATED"/>
    <property type="match status" value="1"/>
</dbReference>
<organism evidence="3 4">
    <name type="scientific">Mytilus edulis</name>
    <name type="common">Blue mussel</name>
    <dbReference type="NCBI Taxonomy" id="6550"/>
    <lineage>
        <taxon>Eukaryota</taxon>
        <taxon>Metazoa</taxon>
        <taxon>Spiralia</taxon>
        <taxon>Lophotrochozoa</taxon>
        <taxon>Mollusca</taxon>
        <taxon>Bivalvia</taxon>
        <taxon>Autobranchia</taxon>
        <taxon>Pteriomorphia</taxon>
        <taxon>Mytilida</taxon>
        <taxon>Mytiloidea</taxon>
        <taxon>Mytilidae</taxon>
        <taxon>Mytilinae</taxon>
        <taxon>Mytilus</taxon>
    </lineage>
</organism>
<dbReference type="PROSITE" id="PS50041">
    <property type="entry name" value="C_TYPE_LECTIN_2"/>
    <property type="match status" value="1"/>
</dbReference>
<dbReference type="InterPro" id="IPR016187">
    <property type="entry name" value="CTDL_fold"/>
</dbReference>
<reference evidence="3" key="1">
    <citation type="submission" date="2021-03" db="EMBL/GenBank/DDBJ databases">
        <authorList>
            <person name="Bekaert M."/>
        </authorList>
    </citation>
    <scope>NUCLEOTIDE SEQUENCE</scope>
</reference>
<dbReference type="CDD" id="cd00037">
    <property type="entry name" value="CLECT"/>
    <property type="match status" value="1"/>
</dbReference>
<feature type="domain" description="C-type lectin" evidence="2">
    <location>
        <begin position="98"/>
        <end position="212"/>
    </location>
</feature>
<dbReference type="Gene3D" id="3.10.100.10">
    <property type="entry name" value="Mannose-Binding Protein A, subunit A"/>
    <property type="match status" value="1"/>
</dbReference>
<dbReference type="OrthoDB" id="6160138at2759"/>
<dbReference type="EMBL" id="CAJPWZ010001434">
    <property type="protein sequence ID" value="CAG2215091.1"/>
    <property type="molecule type" value="Genomic_DNA"/>
</dbReference>
<evidence type="ECO:0000313" key="3">
    <source>
        <dbReference type="EMBL" id="CAG2215091.1"/>
    </source>
</evidence>
<dbReference type="SMART" id="SM00034">
    <property type="entry name" value="CLECT"/>
    <property type="match status" value="1"/>
</dbReference>
<accession>A0A8S3SDM1</accession>
<dbReference type="InterPro" id="IPR016186">
    <property type="entry name" value="C-type_lectin-like/link_sf"/>
</dbReference>